<feature type="domain" description="Damage-control phosphatase ARMT1-like metal-binding" evidence="1">
    <location>
        <begin position="5"/>
        <end position="228"/>
    </location>
</feature>
<dbReference type="InterPro" id="IPR036075">
    <property type="entry name" value="ARMT-1-like_metal-bd_sf"/>
</dbReference>
<gene>
    <name evidence="2" type="ORF">HELGO_WM43869</name>
</gene>
<dbReference type="Pfam" id="PF01937">
    <property type="entry name" value="ARMT1-like_dom"/>
    <property type="match status" value="1"/>
</dbReference>
<feature type="non-terminal residue" evidence="2">
    <location>
        <position position="229"/>
    </location>
</feature>
<sequence length="229" mass="25235">MNLKSDCLSCLLNQSLRVAKNLHLDEETSNKMMQVAAASIGTYGEVSPPVAAADLYPKLASFTDSEDVYKELKALSTKEALKLLPSVENKVHTISDAIKTAVAGNVIDFATPNHFDLTMEFEKVFETDFAIDDESIFLSHLESAKSFMIIGDNVGEHVFDKLLLESIAKAFPNLKLYYAVRGRPIINDVTLLEAKELAMEKVATIVDSGVPTPGLDYGYASKEFMKLYN</sequence>
<dbReference type="Gene3D" id="1.10.285.20">
    <property type="entry name" value="Uncharacterised protein PF01937, DUF89, domain 2"/>
    <property type="match status" value="1"/>
</dbReference>
<reference evidence="2" key="1">
    <citation type="submission" date="2020-01" db="EMBL/GenBank/DDBJ databases">
        <authorList>
            <person name="Meier V. D."/>
            <person name="Meier V D."/>
        </authorList>
    </citation>
    <scope>NUCLEOTIDE SEQUENCE</scope>
    <source>
        <strain evidence="2">HLG_WM_MAG_01</strain>
    </source>
</reference>
<dbReference type="InterPro" id="IPR002791">
    <property type="entry name" value="ARMT1-like_metal-bd"/>
</dbReference>
<dbReference type="SUPFAM" id="SSF111321">
    <property type="entry name" value="AF1104-like"/>
    <property type="match status" value="1"/>
</dbReference>
<name>A0A6S6TJ52_9BACT</name>
<dbReference type="EMBL" id="CACVAS010000108">
    <property type="protein sequence ID" value="CAA6820932.1"/>
    <property type="molecule type" value="Genomic_DNA"/>
</dbReference>
<protein>
    <recommendedName>
        <fullName evidence="1">Damage-control phosphatase ARMT1-like metal-binding domain-containing protein</fullName>
    </recommendedName>
</protein>
<dbReference type="Gene3D" id="3.40.50.10880">
    <property type="entry name" value="Uncharacterised protein PF01937, DUF89, domain 3"/>
    <property type="match status" value="1"/>
</dbReference>
<organism evidence="2">
    <name type="scientific">uncultured Sulfurovum sp</name>
    <dbReference type="NCBI Taxonomy" id="269237"/>
    <lineage>
        <taxon>Bacteria</taxon>
        <taxon>Pseudomonadati</taxon>
        <taxon>Campylobacterota</taxon>
        <taxon>Epsilonproteobacteria</taxon>
        <taxon>Campylobacterales</taxon>
        <taxon>Sulfurovaceae</taxon>
        <taxon>Sulfurovum</taxon>
        <taxon>environmental samples</taxon>
    </lineage>
</organism>
<evidence type="ECO:0000313" key="2">
    <source>
        <dbReference type="EMBL" id="CAA6820932.1"/>
    </source>
</evidence>
<accession>A0A6S6TJ52</accession>
<evidence type="ECO:0000259" key="1">
    <source>
        <dbReference type="Pfam" id="PF01937"/>
    </source>
</evidence>
<dbReference type="AlphaFoldDB" id="A0A6S6TJ52"/>
<proteinExistence type="predicted"/>